<dbReference type="EMBL" id="LAVV01003021">
    <property type="protein sequence ID" value="KNZ62427.1"/>
    <property type="molecule type" value="Genomic_DNA"/>
</dbReference>
<evidence type="ECO:0000313" key="2">
    <source>
        <dbReference type="Proteomes" id="UP000037035"/>
    </source>
</evidence>
<organism evidence="1 2">
    <name type="scientific">Puccinia sorghi</name>
    <dbReference type="NCBI Taxonomy" id="27349"/>
    <lineage>
        <taxon>Eukaryota</taxon>
        <taxon>Fungi</taxon>
        <taxon>Dikarya</taxon>
        <taxon>Basidiomycota</taxon>
        <taxon>Pucciniomycotina</taxon>
        <taxon>Pucciniomycetes</taxon>
        <taxon>Pucciniales</taxon>
        <taxon>Pucciniaceae</taxon>
        <taxon>Puccinia</taxon>
    </lineage>
</organism>
<proteinExistence type="predicted"/>
<evidence type="ECO:0000313" key="1">
    <source>
        <dbReference type="EMBL" id="KNZ62427.1"/>
    </source>
</evidence>
<protein>
    <submittedName>
        <fullName evidence="1">Uncharacterized protein</fullName>
    </submittedName>
</protein>
<keyword evidence="2" id="KW-1185">Reference proteome</keyword>
<name>A0A0L6VP92_9BASI</name>
<dbReference type="VEuPathDB" id="FungiDB:VP01_1271g9"/>
<dbReference type="Proteomes" id="UP000037035">
    <property type="component" value="Unassembled WGS sequence"/>
</dbReference>
<comment type="caution">
    <text evidence="1">The sequence shown here is derived from an EMBL/GenBank/DDBJ whole genome shotgun (WGS) entry which is preliminary data.</text>
</comment>
<gene>
    <name evidence="1" type="ORF">VP01_1271g9</name>
</gene>
<sequence>MSFEHKVWNYLFKLDRVAGAGMSGGRAAAGFPQRSPLTRGPRFALTLSCSPSILGQKQRVHLLPPAEPSVPALIDLHTSPGKSEDGIQRCTPS</sequence>
<dbReference type="AlphaFoldDB" id="A0A0L6VP92"/>
<accession>A0A0L6VP92</accession>
<reference evidence="1 2" key="1">
    <citation type="submission" date="2015-08" db="EMBL/GenBank/DDBJ databases">
        <title>Next Generation Sequencing and Analysis of the Genome of Puccinia sorghi L Schw, the Causal Agent of Maize Common Rust.</title>
        <authorList>
            <person name="Rochi L."/>
            <person name="Burguener G."/>
            <person name="Darino M."/>
            <person name="Turjanski A."/>
            <person name="Kreff E."/>
            <person name="Dieguez M.J."/>
            <person name="Sacco F."/>
        </authorList>
    </citation>
    <scope>NUCLEOTIDE SEQUENCE [LARGE SCALE GENOMIC DNA]</scope>
    <source>
        <strain evidence="1 2">RO10H11247</strain>
    </source>
</reference>